<proteinExistence type="predicted"/>
<sequence length="136" mass="14774">MKYLSTRKQMLRCVVVGCALLPVAAIGAGVEFPQEAGGYKKSDLPGYQIANGLCLMCHSSQYVSSQPPKSSPKYWNATIHKMKDVYKAPLQDDMIPAVVEYLSVEYGGQDRAAAHADYEKAMAALKNPATADTSKK</sequence>
<accession>A0A4V6MEG4</accession>
<dbReference type="AlphaFoldDB" id="A0A4V6MEG4"/>
<evidence type="ECO:0000256" key="1">
    <source>
        <dbReference type="SAM" id="SignalP"/>
    </source>
</evidence>
<name>A0A4V6MEG4_9BURK</name>
<dbReference type="RefSeq" id="WP_128394841.1">
    <property type="nucleotide sequence ID" value="NZ_SHKO01000003.1"/>
</dbReference>
<dbReference type="Proteomes" id="UP000293398">
    <property type="component" value="Unassembled WGS sequence"/>
</dbReference>
<dbReference type="GO" id="GO:0020037">
    <property type="term" value="F:heme binding"/>
    <property type="evidence" value="ECO:0007669"/>
    <property type="project" value="InterPro"/>
</dbReference>
<gene>
    <name evidence="2" type="ORF">EV681_3610</name>
</gene>
<evidence type="ECO:0008006" key="4">
    <source>
        <dbReference type="Google" id="ProtNLM"/>
    </source>
</evidence>
<dbReference type="GO" id="GO:0009055">
    <property type="term" value="F:electron transfer activity"/>
    <property type="evidence" value="ECO:0007669"/>
    <property type="project" value="InterPro"/>
</dbReference>
<protein>
    <recommendedName>
        <fullName evidence="4">Sulfite dehydrogenase (Cytochrome) subunit SorB</fullName>
    </recommendedName>
</protein>
<keyword evidence="1" id="KW-0732">Signal</keyword>
<feature type="chain" id="PRO_5020621635" description="Sulfite dehydrogenase (Cytochrome) subunit SorB" evidence="1">
    <location>
        <begin position="29"/>
        <end position="136"/>
    </location>
</feature>
<dbReference type="OrthoDB" id="8593494at2"/>
<dbReference type="InterPro" id="IPR036909">
    <property type="entry name" value="Cyt_c-like_dom_sf"/>
</dbReference>
<evidence type="ECO:0000313" key="2">
    <source>
        <dbReference type="EMBL" id="RZT92849.1"/>
    </source>
</evidence>
<comment type="caution">
    <text evidence="2">The sequence shown here is derived from an EMBL/GenBank/DDBJ whole genome shotgun (WGS) entry which is preliminary data.</text>
</comment>
<evidence type="ECO:0000313" key="3">
    <source>
        <dbReference type="Proteomes" id="UP000293398"/>
    </source>
</evidence>
<reference evidence="2 3" key="1">
    <citation type="submission" date="2019-02" db="EMBL/GenBank/DDBJ databases">
        <title>Genomic Encyclopedia of Type Strains, Phase IV (KMG-IV): sequencing the most valuable type-strain genomes for metagenomic binning, comparative biology and taxonomic classification.</title>
        <authorList>
            <person name="Goeker M."/>
        </authorList>
    </citation>
    <scope>NUCLEOTIDE SEQUENCE [LARGE SCALE GENOMIC DNA]</scope>
    <source>
        <strain evidence="2 3">DSM 23814</strain>
    </source>
</reference>
<feature type="signal peptide" evidence="1">
    <location>
        <begin position="1"/>
        <end position="28"/>
    </location>
</feature>
<dbReference type="Gene3D" id="1.10.760.10">
    <property type="entry name" value="Cytochrome c-like domain"/>
    <property type="match status" value="1"/>
</dbReference>
<dbReference type="EMBL" id="SHKO01000003">
    <property type="protein sequence ID" value="RZT92849.1"/>
    <property type="molecule type" value="Genomic_DNA"/>
</dbReference>
<organism evidence="2 3">
    <name type="scientific">Advenella incenata</name>
    <dbReference type="NCBI Taxonomy" id="267800"/>
    <lineage>
        <taxon>Bacteria</taxon>
        <taxon>Pseudomonadati</taxon>
        <taxon>Pseudomonadota</taxon>
        <taxon>Betaproteobacteria</taxon>
        <taxon>Burkholderiales</taxon>
        <taxon>Alcaligenaceae</taxon>
    </lineage>
</organism>
<keyword evidence="3" id="KW-1185">Reference proteome</keyword>
<dbReference type="SUPFAM" id="SSF46626">
    <property type="entry name" value="Cytochrome c"/>
    <property type="match status" value="1"/>
</dbReference>